<organism evidence="3 4">
    <name type="scientific">Geodermatophilus dictyosporus</name>
    <dbReference type="NCBI Taxonomy" id="1523247"/>
    <lineage>
        <taxon>Bacteria</taxon>
        <taxon>Bacillati</taxon>
        <taxon>Actinomycetota</taxon>
        <taxon>Actinomycetes</taxon>
        <taxon>Geodermatophilales</taxon>
        <taxon>Geodermatophilaceae</taxon>
        <taxon>Geodermatophilus</taxon>
    </lineage>
</organism>
<evidence type="ECO:0000313" key="4">
    <source>
        <dbReference type="Proteomes" id="UP000198857"/>
    </source>
</evidence>
<dbReference type="EMBL" id="FOWQ01000007">
    <property type="protein sequence ID" value="SFP67842.1"/>
    <property type="molecule type" value="Genomic_DNA"/>
</dbReference>
<feature type="coiled-coil region" evidence="1">
    <location>
        <begin position="295"/>
        <end position="322"/>
    </location>
</feature>
<evidence type="ECO:0000256" key="1">
    <source>
        <dbReference type="SAM" id="Coils"/>
    </source>
</evidence>
<protein>
    <submittedName>
        <fullName evidence="3">Uncharacterized protein</fullName>
    </submittedName>
</protein>
<evidence type="ECO:0000256" key="2">
    <source>
        <dbReference type="SAM" id="Phobius"/>
    </source>
</evidence>
<keyword evidence="2" id="KW-1133">Transmembrane helix</keyword>
<keyword evidence="4" id="KW-1185">Reference proteome</keyword>
<keyword evidence="1" id="KW-0175">Coiled coil</keyword>
<proteinExistence type="predicted"/>
<accession>A0A1I5SAW3</accession>
<feature type="coiled-coil region" evidence="1">
    <location>
        <begin position="211"/>
        <end position="264"/>
    </location>
</feature>
<dbReference type="RefSeq" id="WP_169064457.1">
    <property type="nucleotide sequence ID" value="NZ_FOWQ01000007.1"/>
</dbReference>
<dbReference type="STRING" id="1523247.SAMN05660464_3893"/>
<reference evidence="4" key="1">
    <citation type="submission" date="2016-10" db="EMBL/GenBank/DDBJ databases">
        <authorList>
            <person name="Varghese N."/>
            <person name="Submissions S."/>
        </authorList>
    </citation>
    <scope>NUCLEOTIDE SEQUENCE [LARGE SCALE GENOMIC DNA]</scope>
    <source>
        <strain evidence="4">DSM 44208</strain>
    </source>
</reference>
<keyword evidence="2" id="KW-0812">Transmembrane</keyword>
<evidence type="ECO:0000313" key="3">
    <source>
        <dbReference type="EMBL" id="SFP67842.1"/>
    </source>
</evidence>
<dbReference type="Gene3D" id="2.40.420.20">
    <property type="match status" value="1"/>
</dbReference>
<sequence length="514" mass="52347">MAGPDEQSPGPPAATGGEPSRWSAWLALLHRNRPLWVTAAVAVVALVAGLLAGRFLVAPDTAGDEAPAPGLVSVPVAFGPLSNDVTIRGEVGYADSVEVTIDTSAISGPAVVTGQVPEVGSELDPLEVALEIAGRPVVVLPGELPAYRTLRVGVSGPDVVQFKEAVRAVGLDAGDPASDVFDQTAAAAVTALYAQAGYPAPAPEEGAEDGVLGAQDAVRNAEQTVAAAQAELTSARSGPSAVDVREADNAVASAQRALDAALAATPDDRQTIGDLRDTLALAQLRRQELDAPADTTSQRAQLTAAQEQLAQAREELTRAREAALPALPAGEVLYLTQLPRRVDAVEARRGAVLDGAAMTVSGATLSLSGTVAVADARLLTAGMTAAFELPDGTEHPATITEVTPGEGEEARWTVQLEPAPLSPEQVTELQGANVRVGIPVGATDGDVLSVPLAALSAGPGGESRVEVVEGDPRDGARAETRVVVVETGLAADGAVEVRPVEGDLAEDDLVVVGR</sequence>
<dbReference type="AlphaFoldDB" id="A0A1I5SAW3"/>
<keyword evidence="2" id="KW-0472">Membrane</keyword>
<name>A0A1I5SAW3_9ACTN</name>
<gene>
    <name evidence="3" type="ORF">SAMN05660464_3893</name>
</gene>
<feature type="transmembrane region" description="Helical" evidence="2">
    <location>
        <begin position="35"/>
        <end position="57"/>
    </location>
</feature>
<dbReference type="Proteomes" id="UP000198857">
    <property type="component" value="Unassembled WGS sequence"/>
</dbReference>